<dbReference type="Proteomes" id="UP000549394">
    <property type="component" value="Unassembled WGS sequence"/>
</dbReference>
<gene>
    <name evidence="1" type="ORF">DGYR_LOCUS4444</name>
</gene>
<organism evidence="1 2">
    <name type="scientific">Dimorphilus gyrociliatus</name>
    <dbReference type="NCBI Taxonomy" id="2664684"/>
    <lineage>
        <taxon>Eukaryota</taxon>
        <taxon>Metazoa</taxon>
        <taxon>Spiralia</taxon>
        <taxon>Lophotrochozoa</taxon>
        <taxon>Annelida</taxon>
        <taxon>Polychaeta</taxon>
        <taxon>Polychaeta incertae sedis</taxon>
        <taxon>Dinophilidae</taxon>
        <taxon>Dimorphilus</taxon>
    </lineage>
</organism>
<dbReference type="AlphaFoldDB" id="A0A7I8VJX7"/>
<dbReference type="PANTHER" id="PTHR15430">
    <property type="entry name" value="GLOMULIN"/>
    <property type="match status" value="1"/>
</dbReference>
<proteinExistence type="predicted"/>
<dbReference type="GO" id="GO:0055105">
    <property type="term" value="F:ubiquitin-protein transferase inhibitor activity"/>
    <property type="evidence" value="ECO:0007669"/>
    <property type="project" value="TreeGrafter"/>
</dbReference>
<dbReference type="PANTHER" id="PTHR15430:SF1">
    <property type="entry name" value="GLOMULIN"/>
    <property type="match status" value="1"/>
</dbReference>
<evidence type="ECO:0000313" key="1">
    <source>
        <dbReference type="EMBL" id="CAD5115736.1"/>
    </source>
</evidence>
<sequence length="541" mass="62273">MTELINLIKEGNLSDLEELLTINSIRSNLKQQYWDFIPQLCELLSEESEARSKCIEHVMLTITEVATSAKDLLIVFMEQFDKFICDFRFKLLLKPISKCLDNLSSKKGYSLGLVLSVLNAHIKSITIGDKDQDLHRIFERLNIALDFVYPFARQIAVTDASTKEYRDKNNKQLEEILLFVVKVLAHPLSNIDVTLSDDSLIKIYQKLGDILSCCSRDAISTIEKLEDRNQFIMFRKKQIEHQRSSLNTNDLENMDTDLLDVEEPIPEIGISMIPFLATIEGVNLAIPLIYRADFVTGSFLNSSIRLLKDTSEIIVKKGINIAIHMFSTMQEDSTSYQGIKKLNKTLEAIYQILLRCPNIDLRRYASKIVPELIKVLSNESKYIFFERIINHSHQAVKGYGIILLKNSLQENMTFKKENEYLKGEHLDKLFNDIFLFNVEKDILDNAEFLLDALSLFRYLISVDKRNETGIIEKADYVEKNFLKPLEKSIDLAKAHYQLEIQNCNATEQMNSRKEFLQAGIVRIEMIESILAICSDLKAKKK</sequence>
<reference evidence="1 2" key="1">
    <citation type="submission" date="2020-08" db="EMBL/GenBank/DDBJ databases">
        <authorList>
            <person name="Hejnol A."/>
        </authorList>
    </citation>
    <scope>NUCLEOTIDE SEQUENCE [LARGE SCALE GENOMIC DNA]</scope>
</reference>
<dbReference type="InterPro" id="IPR019516">
    <property type="entry name" value="Glomulin/ALF4"/>
</dbReference>
<comment type="caution">
    <text evidence="1">The sequence shown here is derived from an EMBL/GenBank/DDBJ whole genome shotgun (WGS) entry which is preliminary data.</text>
</comment>
<evidence type="ECO:0000313" key="2">
    <source>
        <dbReference type="Proteomes" id="UP000549394"/>
    </source>
</evidence>
<accession>A0A7I8VJX7</accession>
<dbReference type="GO" id="GO:0005737">
    <property type="term" value="C:cytoplasm"/>
    <property type="evidence" value="ECO:0007669"/>
    <property type="project" value="TreeGrafter"/>
</dbReference>
<name>A0A7I8VJX7_9ANNE</name>
<dbReference type="EMBL" id="CAJFCJ010000006">
    <property type="protein sequence ID" value="CAD5115736.1"/>
    <property type="molecule type" value="Genomic_DNA"/>
</dbReference>
<dbReference type="OrthoDB" id="619536at2759"/>
<protein>
    <submittedName>
        <fullName evidence="1">Uncharacterized protein</fullName>
    </submittedName>
</protein>
<keyword evidence="2" id="KW-1185">Reference proteome</keyword>